<evidence type="ECO:0000256" key="1">
    <source>
        <dbReference type="PROSITE-ProRule" id="PRU00047"/>
    </source>
</evidence>
<dbReference type="Pfam" id="PF22936">
    <property type="entry name" value="Pol_BBD"/>
    <property type="match status" value="1"/>
</dbReference>
<dbReference type="AlphaFoldDB" id="A0AB40C373"/>
<dbReference type="InterPro" id="IPR036875">
    <property type="entry name" value="Znf_CCHC_sf"/>
</dbReference>
<dbReference type="SMART" id="SM00343">
    <property type="entry name" value="ZnF_C2HC"/>
    <property type="match status" value="1"/>
</dbReference>
<dbReference type="InterPro" id="IPR001878">
    <property type="entry name" value="Znf_CCHC"/>
</dbReference>
<keyword evidence="1" id="KW-0862">Zinc</keyword>
<dbReference type="PANTHER" id="PTHR35317:SF38">
    <property type="entry name" value="RNA-DIRECTED DNA POLYMERASE"/>
    <property type="match status" value="1"/>
</dbReference>
<dbReference type="RefSeq" id="XP_039134198.1">
    <property type="nucleotide sequence ID" value="XM_039278264.1"/>
</dbReference>
<keyword evidence="3" id="KW-1185">Reference proteome</keyword>
<feature type="domain" description="CCHC-type" evidence="2">
    <location>
        <begin position="150"/>
        <end position="165"/>
    </location>
</feature>
<name>A0AB40C373_DIOCR</name>
<dbReference type="PANTHER" id="PTHR35317">
    <property type="entry name" value="OS04G0629600 PROTEIN"/>
    <property type="match status" value="1"/>
</dbReference>
<dbReference type="SUPFAM" id="SSF57756">
    <property type="entry name" value="Retrovirus zinc finger-like domains"/>
    <property type="match status" value="1"/>
</dbReference>
<accession>A0AB40C373</accession>
<gene>
    <name evidence="4" type="primary">LOC120271584</name>
</gene>
<dbReference type="GO" id="GO:0008270">
    <property type="term" value="F:zinc ion binding"/>
    <property type="evidence" value="ECO:0007669"/>
    <property type="project" value="UniProtKB-KW"/>
</dbReference>
<keyword evidence="1" id="KW-0479">Metal-binding</keyword>
<dbReference type="PROSITE" id="PS50158">
    <property type="entry name" value="ZF_CCHC"/>
    <property type="match status" value="1"/>
</dbReference>
<organism evidence="3 4">
    <name type="scientific">Dioscorea cayennensis subsp. rotundata</name>
    <name type="common">White Guinea yam</name>
    <name type="synonym">Dioscorea rotundata</name>
    <dbReference type="NCBI Taxonomy" id="55577"/>
    <lineage>
        <taxon>Eukaryota</taxon>
        <taxon>Viridiplantae</taxon>
        <taxon>Streptophyta</taxon>
        <taxon>Embryophyta</taxon>
        <taxon>Tracheophyta</taxon>
        <taxon>Spermatophyta</taxon>
        <taxon>Magnoliopsida</taxon>
        <taxon>Liliopsida</taxon>
        <taxon>Dioscoreales</taxon>
        <taxon>Dioscoreaceae</taxon>
        <taxon>Dioscorea</taxon>
    </lineage>
</organism>
<proteinExistence type="predicted"/>
<dbReference type="Gene3D" id="4.10.60.10">
    <property type="entry name" value="Zinc finger, CCHC-type"/>
    <property type="match status" value="1"/>
</dbReference>
<dbReference type="Proteomes" id="UP001515500">
    <property type="component" value="Chromosome 11"/>
</dbReference>
<dbReference type="Pfam" id="PF00098">
    <property type="entry name" value="zf-CCHC"/>
    <property type="match status" value="1"/>
</dbReference>
<evidence type="ECO:0000313" key="4">
    <source>
        <dbReference type="RefSeq" id="XP_039134198.1"/>
    </source>
</evidence>
<dbReference type="GeneID" id="120271584"/>
<protein>
    <submittedName>
        <fullName evidence="4">Uncharacterized protein LOC120271584</fullName>
    </submittedName>
</protein>
<dbReference type="GO" id="GO:0003676">
    <property type="term" value="F:nucleic acid binding"/>
    <property type="evidence" value="ECO:0007669"/>
    <property type="project" value="InterPro"/>
</dbReference>
<dbReference type="InterPro" id="IPR054722">
    <property type="entry name" value="PolX-like_BBD"/>
</dbReference>
<keyword evidence="1" id="KW-0863">Zinc-finger</keyword>
<evidence type="ECO:0000259" key="2">
    <source>
        <dbReference type="PROSITE" id="PS50158"/>
    </source>
</evidence>
<reference evidence="4" key="1">
    <citation type="submission" date="2025-08" db="UniProtKB">
        <authorList>
            <consortium name="RefSeq"/>
        </authorList>
    </citation>
    <scope>IDENTIFICATION</scope>
</reference>
<sequence>MSITTQQEARESSGVPFHYPMLTSSNYTTWAIKMGVAKHKTAKVVWDSLKTRYVGADRVKQARLHTLKSEFESQRMKQSESIDDFAGKLSVMASRYISLGATMEDSTMVKKLLDSVLDKFFPVVAGIEQFYDVARRQGGTSSGRDKRHIKCFNCNKMGHYASECRTKHRDEEVNLTQDKEEESALQLAVCAKKPQDIVLLNEKKVIPKLFSTGENHQDSGIWYLDNGPSNHMTGQRSFFSDLDEGFVGQVRFGDGSTVQIKGKGVILFECKNREQWLLTEWQAPVEGEAMLQPTVQDQFADRFSYLSHCKH</sequence>
<evidence type="ECO:0000313" key="3">
    <source>
        <dbReference type="Proteomes" id="UP001515500"/>
    </source>
</evidence>
<dbReference type="Pfam" id="PF14223">
    <property type="entry name" value="Retrotran_gag_2"/>
    <property type="match status" value="1"/>
</dbReference>